<proteinExistence type="predicted"/>
<sequence>MSDARLRRLNKEIKGEFYVTFWPSTGTPYEGGIYDVDIQIPETYPFSPIKMKFITPEHFICKRELQGAICLDILKDAWSPVLTLKSTLISLQSLLCDPQPNDPQDAEVAKHYNTSRESFNSTARYWAQAYAGAPPDAPPSGSATATSNANDDDDEIVVTGQRSRAVDMAGLDQASVNKFKSMGFAEDQIIDVLKRMNYRGANIKNISDDQHCDVASLGQIAILTDLEDRSAHRTLMAREFCVQDLTARTNLPGADEAKQLAKRK</sequence>
<comment type="caution">
    <text evidence="1">The sequence shown here is derived from an EMBL/GenBank/DDBJ whole genome shotgun (WGS) entry which is preliminary data.</text>
</comment>
<evidence type="ECO:0000313" key="1">
    <source>
        <dbReference type="EMBL" id="KAJ9124454.1"/>
    </source>
</evidence>
<reference evidence="1" key="1">
    <citation type="submission" date="2023-04" db="EMBL/GenBank/DDBJ databases">
        <title>Draft Genome sequencing of Naganishia species isolated from polar environments using Oxford Nanopore Technology.</title>
        <authorList>
            <person name="Leo P."/>
            <person name="Venkateswaran K."/>
        </authorList>
    </citation>
    <scope>NUCLEOTIDE SEQUENCE</scope>
    <source>
        <strain evidence="1">DBVPG 5303</strain>
    </source>
</reference>
<protein>
    <submittedName>
        <fullName evidence="1">Uncharacterized protein</fullName>
    </submittedName>
</protein>
<keyword evidence="2" id="KW-1185">Reference proteome</keyword>
<evidence type="ECO:0000313" key="2">
    <source>
        <dbReference type="Proteomes" id="UP001234202"/>
    </source>
</evidence>
<accession>A0ACC2XM68</accession>
<dbReference type="EMBL" id="JASBWV010000010">
    <property type="protein sequence ID" value="KAJ9124454.1"/>
    <property type="molecule type" value="Genomic_DNA"/>
</dbReference>
<gene>
    <name evidence="1" type="ORF">QFC24_003243</name>
</gene>
<dbReference type="Proteomes" id="UP001234202">
    <property type="component" value="Unassembled WGS sequence"/>
</dbReference>
<organism evidence="1 2">
    <name type="scientific">Naganishia onofrii</name>
    <dbReference type="NCBI Taxonomy" id="1851511"/>
    <lineage>
        <taxon>Eukaryota</taxon>
        <taxon>Fungi</taxon>
        <taxon>Dikarya</taxon>
        <taxon>Basidiomycota</taxon>
        <taxon>Agaricomycotina</taxon>
        <taxon>Tremellomycetes</taxon>
        <taxon>Filobasidiales</taxon>
        <taxon>Filobasidiaceae</taxon>
        <taxon>Naganishia</taxon>
    </lineage>
</organism>
<name>A0ACC2XM68_9TREE</name>